<dbReference type="HOGENOM" id="CLU_3190025_0_0_10"/>
<dbReference type="AlphaFoldDB" id="G8UHL3"/>
<keyword evidence="3" id="KW-1185">Reference proteome</keyword>
<evidence type="ECO:0000256" key="1">
    <source>
        <dbReference type="SAM" id="Phobius"/>
    </source>
</evidence>
<gene>
    <name evidence="2" type="ordered locus">BFO_0095</name>
</gene>
<dbReference type="Proteomes" id="UP000005436">
    <property type="component" value="Chromosome"/>
</dbReference>
<organism evidence="2 3">
    <name type="scientific">Tannerella forsythia (strain ATCC 43037 / JCM 10827 / CCUG 21028 A / KCTC 5666 / FDC 338)</name>
    <name type="common">Bacteroides forsythus</name>
    <dbReference type="NCBI Taxonomy" id="203275"/>
    <lineage>
        <taxon>Bacteria</taxon>
        <taxon>Pseudomonadati</taxon>
        <taxon>Bacteroidota</taxon>
        <taxon>Bacteroidia</taxon>
        <taxon>Bacteroidales</taxon>
        <taxon>Tannerellaceae</taxon>
        <taxon>Tannerella</taxon>
    </lineage>
</organism>
<keyword evidence="1" id="KW-0472">Membrane</keyword>
<reference evidence="3" key="1">
    <citation type="submission" date="2011-12" db="EMBL/GenBank/DDBJ databases">
        <title>Complete sequence of Tannerella forsythia ATCC 43037.</title>
        <authorList>
            <person name="Dewhirst F."/>
            <person name="Tanner A."/>
            <person name="Izard J."/>
            <person name="Brinkac L."/>
            <person name="Durkin A.S."/>
            <person name="Hostetler J."/>
            <person name="Shetty J."/>
            <person name="Torralba M."/>
            <person name="Gill S."/>
            <person name="Nelson K."/>
        </authorList>
    </citation>
    <scope>NUCLEOTIDE SEQUENCE [LARGE SCALE GENOMIC DNA]</scope>
    <source>
        <strain evidence="3">ATCC 43037 / JCM 10827 / CCUG 33226 / KCTC 5666 / FDC 338</strain>
    </source>
</reference>
<feature type="transmembrane region" description="Helical" evidence="1">
    <location>
        <begin position="12"/>
        <end position="29"/>
    </location>
</feature>
<evidence type="ECO:0000313" key="2">
    <source>
        <dbReference type="EMBL" id="AEW21520.1"/>
    </source>
</evidence>
<keyword evidence="1" id="KW-0812">Transmembrane</keyword>
<name>G8UHL3_TANFA</name>
<dbReference type="KEGG" id="tfo:BFO_0095"/>
<evidence type="ECO:0000313" key="3">
    <source>
        <dbReference type="Proteomes" id="UP000005436"/>
    </source>
</evidence>
<proteinExistence type="predicted"/>
<dbReference type="STRING" id="203275.BFO_0095"/>
<accession>G8UHL3</accession>
<dbReference type="EMBL" id="CP003191">
    <property type="protein sequence ID" value="AEW21520.1"/>
    <property type="molecule type" value="Genomic_DNA"/>
</dbReference>
<keyword evidence="1" id="KW-1133">Transmembrane helix</keyword>
<sequence length="46" mass="5716">MRRGLIKNKIDYLYMSPFGEINLFVFYLIKYCKKIKSYFDNIKFPR</sequence>
<protein>
    <submittedName>
        <fullName evidence="2">Uncharacterized protein</fullName>
    </submittedName>
</protein>